<reference evidence="2" key="1">
    <citation type="submission" date="2020-07" db="EMBL/GenBank/DDBJ databases">
        <title>Complete genome sequencing of Clostridia bacterium strain 12CBH8.</title>
        <authorList>
            <person name="Sakamoto M."/>
            <person name="Murakami T."/>
            <person name="Mori H."/>
        </authorList>
    </citation>
    <scope>NUCLEOTIDE SEQUENCE [LARGE SCALE GENOMIC DNA]</scope>
    <source>
        <strain evidence="2">12CBH8</strain>
    </source>
</reference>
<sequence>MRAIQIALKVGCRNSNCPVDIDTIYIKGERLDGFYKKETVYDYVRDHSRSIQVDLFPNPDLLPALTDTGEKYVVSAKDERSVDYLMRLPRA</sequence>
<dbReference type="AlphaFoldDB" id="A0A7I8D2E0"/>
<dbReference type="KEGG" id="sman:C12CBH8_05210"/>
<dbReference type="EMBL" id="AP023321">
    <property type="protein sequence ID" value="BCI59882.1"/>
    <property type="molecule type" value="Genomic_DNA"/>
</dbReference>
<keyword evidence="2" id="KW-1185">Reference proteome</keyword>
<proteinExistence type="predicted"/>
<name>A0A7I8D2E0_9FIRM</name>
<organism evidence="1 2">
    <name type="scientific">Solibaculum mannosilyticum</name>
    <dbReference type="NCBI Taxonomy" id="2780922"/>
    <lineage>
        <taxon>Bacteria</taxon>
        <taxon>Bacillati</taxon>
        <taxon>Bacillota</taxon>
        <taxon>Clostridia</taxon>
        <taxon>Eubacteriales</taxon>
        <taxon>Oscillospiraceae</taxon>
        <taxon>Solibaculum</taxon>
    </lineage>
</organism>
<evidence type="ECO:0008006" key="3">
    <source>
        <dbReference type="Google" id="ProtNLM"/>
    </source>
</evidence>
<dbReference type="Proteomes" id="UP000593890">
    <property type="component" value="Chromosome"/>
</dbReference>
<evidence type="ECO:0000313" key="1">
    <source>
        <dbReference type="EMBL" id="BCI59882.1"/>
    </source>
</evidence>
<accession>A0A7I8D2E0</accession>
<gene>
    <name evidence="1" type="ORF">C12CBH8_05210</name>
</gene>
<dbReference type="RefSeq" id="WP_090265890.1">
    <property type="nucleotide sequence ID" value="NZ_AP023321.1"/>
</dbReference>
<evidence type="ECO:0000313" key="2">
    <source>
        <dbReference type="Proteomes" id="UP000593890"/>
    </source>
</evidence>
<protein>
    <recommendedName>
        <fullName evidence="3">DUF3892 domain-containing protein</fullName>
    </recommendedName>
</protein>